<dbReference type="GO" id="GO:0017004">
    <property type="term" value="P:cytochrome complex assembly"/>
    <property type="evidence" value="ECO:0007669"/>
    <property type="project" value="UniProtKB-KW"/>
</dbReference>
<evidence type="ECO:0000256" key="3">
    <source>
        <dbReference type="ARBA" id="ARBA00022748"/>
    </source>
</evidence>
<comment type="caution">
    <text evidence="8">The sequence shown here is derived from an EMBL/GenBank/DDBJ whole genome shotgun (WGS) entry which is preliminary data.</text>
</comment>
<comment type="subcellular location">
    <subcellularLocation>
        <location evidence="1">Membrane</location>
        <topology evidence="1">Multi-pass membrane protein</topology>
    </subcellularLocation>
</comment>
<keyword evidence="2 6" id="KW-0812">Transmembrane</keyword>
<feature type="domain" description="ResB-like" evidence="7">
    <location>
        <begin position="24"/>
        <end position="679"/>
    </location>
</feature>
<evidence type="ECO:0000256" key="4">
    <source>
        <dbReference type="ARBA" id="ARBA00022989"/>
    </source>
</evidence>
<dbReference type="PANTHER" id="PTHR31566">
    <property type="entry name" value="CYTOCHROME C BIOGENESIS PROTEIN CCS1, CHLOROPLASTIC"/>
    <property type="match status" value="1"/>
</dbReference>
<dbReference type="PANTHER" id="PTHR31566:SF0">
    <property type="entry name" value="CYTOCHROME C BIOGENESIS PROTEIN CCS1, CHLOROPLASTIC"/>
    <property type="match status" value="1"/>
</dbReference>
<dbReference type="GO" id="GO:0016020">
    <property type="term" value="C:membrane"/>
    <property type="evidence" value="ECO:0007669"/>
    <property type="project" value="UniProtKB-SubCell"/>
</dbReference>
<dbReference type="InterPro" id="IPR007816">
    <property type="entry name" value="ResB-like_domain"/>
</dbReference>
<evidence type="ECO:0000313" key="8">
    <source>
        <dbReference type="EMBL" id="OZI72207.1"/>
    </source>
</evidence>
<dbReference type="Pfam" id="PF05140">
    <property type="entry name" value="ResB"/>
    <property type="match status" value="1"/>
</dbReference>
<dbReference type="RefSeq" id="WP_094816503.1">
    <property type="nucleotide sequence ID" value="NZ_NEVU01000003.1"/>
</dbReference>
<dbReference type="PROSITE" id="PS50176">
    <property type="entry name" value="ARM_REPEAT"/>
    <property type="match status" value="1"/>
</dbReference>
<feature type="transmembrane region" description="Helical" evidence="6">
    <location>
        <begin position="171"/>
        <end position="189"/>
    </location>
</feature>
<dbReference type="AlphaFoldDB" id="A0A261VEE8"/>
<dbReference type="EMBL" id="NEVU01000003">
    <property type="protein sequence ID" value="OZI72207.1"/>
    <property type="molecule type" value="Genomic_DNA"/>
</dbReference>
<evidence type="ECO:0000256" key="1">
    <source>
        <dbReference type="ARBA" id="ARBA00004141"/>
    </source>
</evidence>
<evidence type="ECO:0000259" key="7">
    <source>
        <dbReference type="Pfam" id="PF05140"/>
    </source>
</evidence>
<accession>A0A261VEE8</accession>
<protein>
    <submittedName>
        <fullName evidence="8">Cytochrome C biogenesis protein ResB</fullName>
    </submittedName>
</protein>
<dbReference type="InterPro" id="IPR000225">
    <property type="entry name" value="Armadillo"/>
</dbReference>
<dbReference type="OrthoDB" id="9770923at2"/>
<evidence type="ECO:0000313" key="9">
    <source>
        <dbReference type="Proteomes" id="UP000216429"/>
    </source>
</evidence>
<proteinExistence type="predicted"/>
<gene>
    <name evidence="8" type="ORF">CAL22_20795</name>
</gene>
<feature type="transmembrane region" description="Helical" evidence="6">
    <location>
        <begin position="77"/>
        <end position="95"/>
    </location>
</feature>
<keyword evidence="3" id="KW-0201">Cytochrome c-type biogenesis</keyword>
<keyword evidence="4 6" id="KW-1133">Transmembrane helix</keyword>
<evidence type="ECO:0000256" key="6">
    <source>
        <dbReference type="SAM" id="Phobius"/>
    </source>
</evidence>
<sequence length="693" mass="75863">MTATVTRPPARSLPRDLFELLGSMRFAISLLMFICVASLVGTVLPQNRPASTYIDQFGPFWYEVFDKFSIWHVYNSWWFLLIMGFLVVSTSICLIRNAPKMLRDAVSFREHVRESSLRAFPERVHLVLSETPQAALSRLQALLRQQGYAARLRQDAAGTLLAAKKGSSNRLGYLCAHASLIIICIGGLLDSELPVRLQVMFGGKQPITENMLIADVPASGRLPLANPSFRANVLVPEGAERNTALVMVGDGVLVQPLPFTLKLKKFDVEYYSTGMPSRFASHVEVIDPQDGHSFERVIEVNEPLRYKGVTVYQSNLDDGGSKVTLTGYPLRGPAGQPFTVQGTVGEGNDLSASVAGQPTESLKLNITALRPINVEDITSGAPQAGKQSFGEHVAAVTGSAAGRKNDHLRNLGPTIEYQLIDAAGQANEYRVYMLPVDLNGLPVILAGVRQNPAQSYAYLRIPADAQGSPVEFLKLRAALADPAVRAEAVRRFVERNLPPGADRQALTGAASRGLDTFAAGGLRALSDLLQASTDAADVERAANVVLRLLNSTLYDVRAIMREREHLPALPQEGPEAETEAMWQQTALGALSDLSIYPAPILLTLSDFQQVQASGFQVSRTPGKNAVYFGCLLLIVGIFSMFYIRDRRIWIWIKPQGGGCEIQAAMTSQKRTLDYLQEFERFRAALTDPPRGDR</sequence>
<keyword evidence="5 6" id="KW-0472">Membrane</keyword>
<dbReference type="InterPro" id="IPR023494">
    <property type="entry name" value="Cyt_c_bgen_Ccs1/CcsB/ResB"/>
</dbReference>
<feature type="transmembrane region" description="Helical" evidence="6">
    <location>
        <begin position="20"/>
        <end position="44"/>
    </location>
</feature>
<feature type="transmembrane region" description="Helical" evidence="6">
    <location>
        <begin position="625"/>
        <end position="643"/>
    </location>
</feature>
<dbReference type="Proteomes" id="UP000216429">
    <property type="component" value="Unassembled WGS sequence"/>
</dbReference>
<evidence type="ECO:0000256" key="5">
    <source>
        <dbReference type="ARBA" id="ARBA00023136"/>
    </source>
</evidence>
<evidence type="ECO:0000256" key="2">
    <source>
        <dbReference type="ARBA" id="ARBA00022692"/>
    </source>
</evidence>
<organism evidence="8 9">
    <name type="scientific">Bordetella genomosp. 12</name>
    <dbReference type="NCBI Taxonomy" id="463035"/>
    <lineage>
        <taxon>Bacteria</taxon>
        <taxon>Pseudomonadati</taxon>
        <taxon>Pseudomonadota</taxon>
        <taxon>Betaproteobacteria</taxon>
        <taxon>Burkholderiales</taxon>
        <taxon>Alcaligenaceae</taxon>
        <taxon>Bordetella</taxon>
    </lineage>
</organism>
<keyword evidence="9" id="KW-1185">Reference proteome</keyword>
<reference evidence="9" key="1">
    <citation type="submission" date="2017-05" db="EMBL/GenBank/DDBJ databases">
        <title>Complete and WGS of Bordetella genogroups.</title>
        <authorList>
            <person name="Spilker T."/>
            <person name="Lipuma J."/>
        </authorList>
    </citation>
    <scope>NUCLEOTIDE SEQUENCE [LARGE SCALE GENOMIC DNA]</scope>
    <source>
        <strain evidence="9">AU6712</strain>
    </source>
</reference>
<name>A0A261VEE8_9BORD</name>